<dbReference type="AlphaFoldDB" id="A0A9W8YW18"/>
<dbReference type="PANTHER" id="PTHR43000">
    <property type="entry name" value="DTDP-D-GLUCOSE 4,6-DEHYDRATASE-RELATED"/>
    <property type="match status" value="1"/>
</dbReference>
<evidence type="ECO:0000313" key="3">
    <source>
        <dbReference type="EMBL" id="KAJ4393647.1"/>
    </source>
</evidence>
<keyword evidence="1" id="KW-1133">Transmembrane helix</keyword>
<keyword evidence="1" id="KW-0812">Transmembrane</keyword>
<keyword evidence="4" id="KW-1185">Reference proteome</keyword>
<evidence type="ECO:0000259" key="2">
    <source>
        <dbReference type="Pfam" id="PF01073"/>
    </source>
</evidence>
<keyword evidence="1" id="KW-0472">Membrane</keyword>
<dbReference type="InterPro" id="IPR002225">
    <property type="entry name" value="3Beta_OHSteriod_DH/Estase"/>
</dbReference>
<protein>
    <recommendedName>
        <fullName evidence="2">3-beta hydroxysteroid dehydrogenase/isomerase domain-containing protein</fullName>
    </recommendedName>
</protein>
<dbReference type="InterPro" id="IPR036291">
    <property type="entry name" value="NAD(P)-bd_dom_sf"/>
</dbReference>
<dbReference type="Pfam" id="PF01073">
    <property type="entry name" value="3Beta_HSD"/>
    <property type="match status" value="1"/>
</dbReference>
<sequence length="381" mass="42111">MTATQSSKDSSLLGSVLVTGGCGFLGYHLVSLLLSDPDCESVYVLDVNTTNNTHPDAIYLKGSVTDPPHVLSGVLDAVKPTIVFHAASPSATYASRASFETTNVAGTKSLLRLVKEKPYIKGLVYTSSLDIYADPPLDHATETHKLWPDHPRPWRGVSEYDRTKTIAHKLVLAANNPPALKTAAIIPSHIWGVRDRQGLSLFFDTFADPRKPLWQVGNGRNLNSCVEAGNCAMAHILAAKALVDESRAQGRVDGEAFNVTDGQDVNFWDDIRVTCAMIRGCYGKGEDAMPKVHVLPPWTMRLLVWIVKWVLLIFTLGFVEPSQPLSRNGCSWATEDHTLDDTKARKVLGYRPRQIVREALLLKAVEFERERRRAVAEEKLD</sequence>
<dbReference type="OrthoDB" id="10058185at2759"/>
<organism evidence="3 4">
    <name type="scientific">Gnomoniopsis smithogilvyi</name>
    <dbReference type="NCBI Taxonomy" id="1191159"/>
    <lineage>
        <taxon>Eukaryota</taxon>
        <taxon>Fungi</taxon>
        <taxon>Dikarya</taxon>
        <taxon>Ascomycota</taxon>
        <taxon>Pezizomycotina</taxon>
        <taxon>Sordariomycetes</taxon>
        <taxon>Sordariomycetidae</taxon>
        <taxon>Diaporthales</taxon>
        <taxon>Gnomoniaceae</taxon>
        <taxon>Gnomoniopsis</taxon>
    </lineage>
</organism>
<feature type="transmembrane region" description="Helical" evidence="1">
    <location>
        <begin position="12"/>
        <end position="34"/>
    </location>
</feature>
<dbReference type="GO" id="GO:0016616">
    <property type="term" value="F:oxidoreductase activity, acting on the CH-OH group of donors, NAD or NADP as acceptor"/>
    <property type="evidence" value="ECO:0007669"/>
    <property type="project" value="InterPro"/>
</dbReference>
<accession>A0A9W8YW18</accession>
<evidence type="ECO:0000313" key="4">
    <source>
        <dbReference type="Proteomes" id="UP001140453"/>
    </source>
</evidence>
<dbReference type="Gene3D" id="3.40.50.720">
    <property type="entry name" value="NAD(P)-binding Rossmann-like Domain"/>
    <property type="match status" value="1"/>
</dbReference>
<name>A0A9W8YW18_9PEZI</name>
<dbReference type="EMBL" id="JAPEVB010000002">
    <property type="protein sequence ID" value="KAJ4393647.1"/>
    <property type="molecule type" value="Genomic_DNA"/>
</dbReference>
<evidence type="ECO:0000256" key="1">
    <source>
        <dbReference type="SAM" id="Phobius"/>
    </source>
</evidence>
<reference evidence="3" key="1">
    <citation type="submission" date="2022-10" db="EMBL/GenBank/DDBJ databases">
        <title>Tapping the CABI collections for fungal endophytes: first genome assemblies for Collariella, Neodidymelliopsis, Ascochyta clinopodiicola, Didymella pomorum, Didymosphaeria variabile, Neocosmospora piperis and Neocucurbitaria cava.</title>
        <authorList>
            <person name="Hill R."/>
        </authorList>
    </citation>
    <scope>NUCLEOTIDE SEQUENCE</scope>
    <source>
        <strain evidence="3">IMI 355082</strain>
    </source>
</reference>
<dbReference type="GO" id="GO:0006694">
    <property type="term" value="P:steroid biosynthetic process"/>
    <property type="evidence" value="ECO:0007669"/>
    <property type="project" value="InterPro"/>
</dbReference>
<dbReference type="Proteomes" id="UP001140453">
    <property type="component" value="Unassembled WGS sequence"/>
</dbReference>
<comment type="caution">
    <text evidence="3">The sequence shown here is derived from an EMBL/GenBank/DDBJ whole genome shotgun (WGS) entry which is preliminary data.</text>
</comment>
<gene>
    <name evidence="3" type="ORF">N0V93_002861</name>
</gene>
<dbReference type="SUPFAM" id="SSF51735">
    <property type="entry name" value="NAD(P)-binding Rossmann-fold domains"/>
    <property type="match status" value="1"/>
</dbReference>
<proteinExistence type="predicted"/>
<feature type="domain" description="3-beta hydroxysteroid dehydrogenase/isomerase" evidence="2">
    <location>
        <begin position="17"/>
        <end position="269"/>
    </location>
</feature>